<feature type="transmembrane region" description="Helical" evidence="2">
    <location>
        <begin position="665"/>
        <end position="686"/>
    </location>
</feature>
<feature type="region of interest" description="Disordered" evidence="1">
    <location>
        <begin position="267"/>
        <end position="286"/>
    </location>
</feature>
<keyword evidence="4" id="KW-1185">Reference proteome</keyword>
<dbReference type="EMBL" id="QKUB01000002">
    <property type="protein sequence ID" value="PZW01474.1"/>
    <property type="molecule type" value="Genomic_DNA"/>
</dbReference>
<dbReference type="RefSeq" id="WP_111518296.1">
    <property type="nucleotide sequence ID" value="NZ_QKUB01000002.1"/>
</dbReference>
<dbReference type="AlphaFoldDB" id="A0A2W7G6A5"/>
<feature type="transmembrane region" description="Helical" evidence="2">
    <location>
        <begin position="632"/>
        <end position="653"/>
    </location>
</feature>
<evidence type="ECO:0008006" key="5">
    <source>
        <dbReference type="Google" id="ProtNLM"/>
    </source>
</evidence>
<evidence type="ECO:0000313" key="3">
    <source>
        <dbReference type="EMBL" id="PZW01474.1"/>
    </source>
</evidence>
<sequence length="687" mass="78903">MKLKNTLLSLTLITLAPLPLVSYKHIETRNTIREDKEKETPTNASDFDTFAELSKKKIEEGIEKVIDQTISHFDNEKKKLEKLINDDFVKNVSEINKLIYIQSILQYLGNNKDDIKNNHSNNKGFNIVFPYVLSKNKNYEVSKVKFDNEEFNAIKIGKEDDTDYKKQFNDKAEVSKNKDEVNGIKKDRLEKAIDNYLGALNNELKSMLYDDKNIPQIGKDFKLEFKNKNQFEFSNPNGFNSWDEYIIAKLNPKFIKFDLKQNENFETDENEKENNNNDPIAKPDLVPGDKPSETISLDEQIRTLPLLSPWVAPEYVSNDASSLKSSFESAGENKSKIFFFDNPINTRYEYTVSSLESEGSEHLRATINITDRVDNKGARSYIRRIKINTSNEQKAINSAYREIIESNKKVFSQIYSALGIDDKINYLEIRNNNLRDSLFRMVGAGVQITNKTDYLKETNKILISASNAYLESNNLNSIIKDLNNAKYLMLSSLYSSQINNEWYFSAIPYSLKDALLRFKEIIRLNKEIISKNFNDHKFNLGYLNQYYELLNKKVSQLIAMSTQRIINLSVWYDTYLNGIKDIMNQLKILATLVDNKPLSTDEIKNNFNDAYANMTEKIKLSNNDSKLSLKKFGYALLGLSGILLLSLSIFLLVKKNKIKLLSATKISVVSACLILGILIIAILMIVL</sequence>
<proteinExistence type="predicted"/>
<protein>
    <recommendedName>
        <fullName evidence="5">Transmembrane protein</fullName>
    </recommendedName>
</protein>
<reference evidence="3 4" key="1">
    <citation type="submission" date="2018-06" db="EMBL/GenBank/DDBJ databases">
        <title>Genomic Encyclopedia of Archaeal and Bacterial Type Strains, Phase II (KMG-II): from individual species to whole genera.</title>
        <authorList>
            <person name="Goeker M."/>
        </authorList>
    </citation>
    <scope>NUCLEOTIDE SEQUENCE [LARGE SCALE GENOMIC DNA]</scope>
    <source>
        <strain evidence="3 4">ATCC 51348</strain>
    </source>
</reference>
<comment type="caution">
    <text evidence="3">The sequence shown here is derived from an EMBL/GenBank/DDBJ whole genome shotgun (WGS) entry which is preliminary data.</text>
</comment>
<evidence type="ECO:0000313" key="4">
    <source>
        <dbReference type="Proteomes" id="UP000249646"/>
    </source>
</evidence>
<accession>A0A2W7G6A5</accession>
<keyword evidence="2" id="KW-0472">Membrane</keyword>
<name>A0A2W7G6A5_9BACT</name>
<dbReference type="InterPro" id="IPR054788">
    <property type="entry name" value="MSC_0620_UU052-like"/>
</dbReference>
<keyword evidence="2" id="KW-1133">Transmembrane helix</keyword>
<organism evidence="3 4">
    <name type="scientific">Metamycoplasma auris</name>
    <dbReference type="NCBI Taxonomy" id="51363"/>
    <lineage>
        <taxon>Bacteria</taxon>
        <taxon>Bacillati</taxon>
        <taxon>Mycoplasmatota</taxon>
        <taxon>Mycoplasmoidales</taxon>
        <taxon>Metamycoplasmataceae</taxon>
        <taxon>Metamycoplasma</taxon>
    </lineage>
</organism>
<evidence type="ECO:0000256" key="1">
    <source>
        <dbReference type="SAM" id="MobiDB-lite"/>
    </source>
</evidence>
<dbReference type="Proteomes" id="UP000249646">
    <property type="component" value="Unassembled WGS sequence"/>
</dbReference>
<evidence type="ECO:0000256" key="2">
    <source>
        <dbReference type="SAM" id="Phobius"/>
    </source>
</evidence>
<dbReference type="OrthoDB" id="396713at2"/>
<gene>
    <name evidence="3" type="ORF">BCF89_102101</name>
</gene>
<keyword evidence="2" id="KW-0812">Transmembrane</keyword>
<dbReference type="NCBIfam" id="NF045829">
    <property type="entry name" value="UU052_fam"/>
    <property type="match status" value="1"/>
</dbReference>